<dbReference type="Gene3D" id="2.130.10.10">
    <property type="entry name" value="YVTN repeat-like/Quinoprotein amine dehydrogenase"/>
    <property type="match status" value="1"/>
</dbReference>
<dbReference type="EMBL" id="JACHVQ010000004">
    <property type="protein sequence ID" value="MBB2893928.1"/>
    <property type="molecule type" value="Genomic_DNA"/>
</dbReference>
<dbReference type="SUPFAM" id="SSF50998">
    <property type="entry name" value="Quinoprotein alcohol dehydrogenase-like"/>
    <property type="match status" value="1"/>
</dbReference>
<dbReference type="AlphaFoldDB" id="A0A839N838"/>
<evidence type="ECO:0000313" key="2">
    <source>
        <dbReference type="EMBL" id="MBB2893928.1"/>
    </source>
</evidence>
<reference evidence="2 3" key="1">
    <citation type="submission" date="2020-08" db="EMBL/GenBank/DDBJ databases">
        <title>Sequencing the genomes of 1000 actinobacteria strains.</title>
        <authorList>
            <person name="Klenk H.-P."/>
        </authorList>
    </citation>
    <scope>NUCLEOTIDE SEQUENCE [LARGE SCALE GENOMIC DNA]</scope>
    <source>
        <strain evidence="2 3">DSM 105369</strain>
    </source>
</reference>
<evidence type="ECO:0000256" key="1">
    <source>
        <dbReference type="SAM" id="MobiDB-lite"/>
    </source>
</evidence>
<sequence length="680" mass="71448">MTEPEHEVPARPAFVLRVRADSTGAQTGWLDDEPVTPPPGVGIHRALIQAARQRADRTDRGRTIRVAGVTPDGTVFHLAVGPDGRTWEVPPPAEDDDPDAVPDEVSHVAELQEHDGRLVGLVDGEEIPLAAGEDPYEQLLREARSRADTHAAGRTVRVLGRTPDGRVWHIALAADGTQSVVAPVATSVKAPAAPVNAFRPLEAEDEPAPQAAYAVESEDEPEDAPPTQVEPPAVDTPATDELTDDLGRPIPTTTTQAGGHPQFSPLPPAPEEPDEAEDEAATAPEATAEPSRGPSRRRLLLGGAGVVVLAGAATAGFFELRGNSTKATPSPTMTGTPLPDGLRPPAGLPASYLWSVVNLSDVAPRLAVTDTRLVCTVDNDTTGGTQLLALDATTGKSVWKADLPIDAIIANGPTLCPIDGTSSIVLTSQSQIIAYPLGGGEAKTWPLQSDWSTSITPSGVIVTKPDDNGAAHVLHDDRLVRRAIVKGTNAVAVLRDGTLVATDSHGRVWLSDDEKKVPKPKKLQAPPGTVAGTYVAATATQLITAFVPKDRPTTSRLRAFTLPDLEPRMTTEAIDPAVFPNTFLLAPDESWAVGGNSWIDMHTGKSHVITARWSPIAISQYDSWSKSGDNILTANRKGESLGAAKGSSGQVLVPRGGTAKFAYCVGSVGSDTTLYAVPFS</sequence>
<dbReference type="Proteomes" id="UP000559182">
    <property type="component" value="Unassembled WGS sequence"/>
</dbReference>
<name>A0A839N838_9MICO</name>
<gene>
    <name evidence="2" type="ORF">FHU39_003964</name>
</gene>
<organism evidence="2 3">
    <name type="scientific">Flexivirga oryzae</name>
    <dbReference type="NCBI Taxonomy" id="1794944"/>
    <lineage>
        <taxon>Bacteria</taxon>
        <taxon>Bacillati</taxon>
        <taxon>Actinomycetota</taxon>
        <taxon>Actinomycetes</taxon>
        <taxon>Micrococcales</taxon>
        <taxon>Dermacoccaceae</taxon>
        <taxon>Flexivirga</taxon>
    </lineage>
</organism>
<proteinExistence type="predicted"/>
<dbReference type="InterPro" id="IPR011047">
    <property type="entry name" value="Quinoprotein_ADH-like_sf"/>
</dbReference>
<feature type="compositionally biased region" description="Acidic residues" evidence="1">
    <location>
        <begin position="271"/>
        <end position="280"/>
    </location>
</feature>
<keyword evidence="3" id="KW-1185">Reference proteome</keyword>
<dbReference type="InterPro" id="IPR015943">
    <property type="entry name" value="WD40/YVTN_repeat-like_dom_sf"/>
</dbReference>
<dbReference type="RefSeq" id="WP_183322397.1">
    <property type="nucleotide sequence ID" value="NZ_JACHVQ010000004.1"/>
</dbReference>
<accession>A0A839N838</accession>
<evidence type="ECO:0000313" key="3">
    <source>
        <dbReference type="Proteomes" id="UP000559182"/>
    </source>
</evidence>
<comment type="caution">
    <text evidence="2">The sequence shown here is derived from an EMBL/GenBank/DDBJ whole genome shotgun (WGS) entry which is preliminary data.</text>
</comment>
<feature type="region of interest" description="Disordered" evidence="1">
    <location>
        <begin position="198"/>
        <end position="296"/>
    </location>
</feature>
<protein>
    <submittedName>
        <fullName evidence="2">Outer membrane protein assembly factor BamB</fullName>
    </submittedName>
</protein>
<feature type="compositionally biased region" description="Low complexity" evidence="1">
    <location>
        <begin position="281"/>
        <end position="290"/>
    </location>
</feature>